<reference evidence="3 4" key="1">
    <citation type="submission" date="2020-08" db="EMBL/GenBank/DDBJ databases">
        <title>Sequencing the genomes of 1000 actinobacteria strains.</title>
        <authorList>
            <person name="Klenk H.-P."/>
        </authorList>
    </citation>
    <scope>NUCLEOTIDE SEQUENCE [LARGE SCALE GENOMIC DNA]</scope>
    <source>
        <strain evidence="3 4">DSM 44598</strain>
    </source>
</reference>
<accession>A0A840W4D0</accession>
<comment type="caution">
    <text evidence="3">The sequence shown here is derived from an EMBL/GenBank/DDBJ whole genome shotgun (WGS) entry which is preliminary data.</text>
</comment>
<dbReference type="EMBL" id="JACHDO010000001">
    <property type="protein sequence ID" value="MBB5490844.1"/>
    <property type="molecule type" value="Genomic_DNA"/>
</dbReference>
<evidence type="ECO:0000256" key="1">
    <source>
        <dbReference type="SAM" id="MobiDB-lite"/>
    </source>
</evidence>
<dbReference type="RefSeq" id="WP_184364471.1">
    <property type="nucleotide sequence ID" value="NZ_BAAAKM010000054.1"/>
</dbReference>
<sequence length="752" mass="83906">MAKLSVLLDQIDAGTVLLPEFQRGYVWNRDQVRGLMRSMYLGHPVGSLLMWETSDADLSARGGTPGNGPYLMLLDGQQRITSLYGVIKGNPPAFFDGDPKAFTGVYFNVETEDFAFYMPTKMSGDPRWVSVSELFAQGPIHFLRSLQDAYPDQTTTFLENLNQLHQVTGREFHQEKITGVDKDIDEVVDIFNRVNSGGTKLSKGDLALARVCAQWPDARRVMRQAIDEWEKDGYKFGLDWLLRVVTAVATRRSQFEHLSKVEAEEFRSALEKSIAHTGTFLEAVRGRLGLDHDRVLKSRSSLPVAVLLLELNGGAFDDRAHRDKVLYWYMHSALWARYSATTETTLQRDYERAAQGGVDALIDALKRSRSGSLTVRPDDFEGTQGGRFYPLLYLLVRARGARDLGSGQVLTAESLGERPQLHRRNLFSTELLRGHEGKSDAIANFCFLTEESVAAAAGRPPHEYLAEAEAAHPGVLASQWIPTDPELWHPERYGDFLTVRRELLAASAQEFLEELLEGSASVEEATLSPLTVTTERADDPRTLQVKELVEALREAGYAEPELDTVISDPVRGRVIAEAEAFWAEGLQRGVGKPVVLELDPEQADLPRLQELGYEVFTSVDSLRGFVERLSQESSAPSSWEESVEEPESAAPETTDFGKAMLSLYERAKREADYTASGYLGMLSELGPLGTARQLLSVPAVSDGFANLWERGRLDLTVEALVLQPEFAPLFTEEELARARTRLEQFGYRFLES</sequence>
<evidence type="ECO:0000313" key="4">
    <source>
        <dbReference type="Proteomes" id="UP000579647"/>
    </source>
</evidence>
<proteinExistence type="predicted"/>
<dbReference type="Pfam" id="PF03235">
    <property type="entry name" value="GmrSD_N"/>
    <property type="match status" value="1"/>
</dbReference>
<evidence type="ECO:0000259" key="2">
    <source>
        <dbReference type="Pfam" id="PF03235"/>
    </source>
</evidence>
<feature type="domain" description="GmrSD restriction endonucleases N-terminal" evidence="2">
    <location>
        <begin position="5"/>
        <end position="210"/>
    </location>
</feature>
<feature type="region of interest" description="Disordered" evidence="1">
    <location>
        <begin position="633"/>
        <end position="654"/>
    </location>
</feature>
<protein>
    <recommendedName>
        <fullName evidence="2">GmrSD restriction endonucleases N-terminal domain-containing protein</fullName>
    </recommendedName>
</protein>
<name>A0A840W4D0_9ACTN</name>
<dbReference type="AlphaFoldDB" id="A0A840W4D0"/>
<organism evidence="3 4">
    <name type="scientific">Nocardiopsis metallicus</name>
    <dbReference type="NCBI Taxonomy" id="179819"/>
    <lineage>
        <taxon>Bacteria</taxon>
        <taxon>Bacillati</taxon>
        <taxon>Actinomycetota</taxon>
        <taxon>Actinomycetes</taxon>
        <taxon>Streptosporangiales</taxon>
        <taxon>Nocardiopsidaceae</taxon>
        <taxon>Nocardiopsis</taxon>
    </lineage>
</organism>
<dbReference type="PANTHER" id="PTHR37292">
    <property type="entry name" value="VNG6097C"/>
    <property type="match status" value="1"/>
</dbReference>
<gene>
    <name evidence="3" type="ORF">HNR07_001981</name>
</gene>
<evidence type="ECO:0000313" key="3">
    <source>
        <dbReference type="EMBL" id="MBB5490844.1"/>
    </source>
</evidence>
<dbReference type="InterPro" id="IPR004919">
    <property type="entry name" value="GmrSD_N"/>
</dbReference>
<dbReference type="PANTHER" id="PTHR37292:SF2">
    <property type="entry name" value="DUF262 DOMAIN-CONTAINING PROTEIN"/>
    <property type="match status" value="1"/>
</dbReference>
<keyword evidence="4" id="KW-1185">Reference proteome</keyword>
<dbReference type="Proteomes" id="UP000579647">
    <property type="component" value="Unassembled WGS sequence"/>
</dbReference>